<gene>
    <name evidence="5" type="ORF">MTR64_10445</name>
</gene>
<evidence type="ECO:0000313" key="6">
    <source>
        <dbReference type="Proteomes" id="UP001162880"/>
    </source>
</evidence>
<dbReference type="InterPro" id="IPR036856">
    <property type="entry name" value="Ald_Oxase/Xan_DH_a/b_sf"/>
</dbReference>
<protein>
    <submittedName>
        <fullName evidence="5">Xanthine dehydrogenase family protein molybdopterin-binding subunit</fullName>
    </submittedName>
</protein>
<dbReference type="Pfam" id="PF01315">
    <property type="entry name" value="Ald_Xan_dh_C"/>
    <property type="match status" value="1"/>
</dbReference>
<dbReference type="Proteomes" id="UP001162880">
    <property type="component" value="Unassembled WGS sequence"/>
</dbReference>
<dbReference type="Pfam" id="PF20256">
    <property type="entry name" value="MoCoBD_2"/>
    <property type="match status" value="1"/>
</dbReference>
<dbReference type="RefSeq" id="WP_243993529.1">
    <property type="nucleotide sequence ID" value="NZ_JALHLE010000013.1"/>
</dbReference>
<feature type="region of interest" description="Disordered" evidence="3">
    <location>
        <begin position="1"/>
        <end position="23"/>
    </location>
</feature>
<evidence type="ECO:0000259" key="4">
    <source>
        <dbReference type="SMART" id="SM01008"/>
    </source>
</evidence>
<dbReference type="PANTHER" id="PTHR11908:SF132">
    <property type="entry name" value="ALDEHYDE OXIDASE 1-RELATED"/>
    <property type="match status" value="1"/>
</dbReference>
<dbReference type="PANTHER" id="PTHR11908">
    <property type="entry name" value="XANTHINE DEHYDROGENASE"/>
    <property type="match status" value="1"/>
</dbReference>
<accession>A0ABT0B1S5</accession>
<evidence type="ECO:0000256" key="1">
    <source>
        <dbReference type="ARBA" id="ARBA00022505"/>
    </source>
</evidence>
<comment type="caution">
    <text evidence="5">The sequence shown here is derived from an EMBL/GenBank/DDBJ whole genome shotgun (WGS) entry which is preliminary data.</text>
</comment>
<dbReference type="InterPro" id="IPR000674">
    <property type="entry name" value="Ald_Oxase/Xan_DH_a/b"/>
</dbReference>
<dbReference type="SMART" id="SM01008">
    <property type="entry name" value="Ald_Xan_dh_C"/>
    <property type="match status" value="1"/>
</dbReference>
<dbReference type="Gene3D" id="3.90.1170.50">
    <property type="entry name" value="Aldehyde oxidase/xanthine dehydrogenase, a/b hammerhead"/>
    <property type="match status" value="1"/>
</dbReference>
<keyword evidence="2" id="KW-0560">Oxidoreductase</keyword>
<organism evidence="5 6">
    <name type="scientific">Novosphingobium album</name>
    <name type="common">ex Hu et al. 2023</name>
    <dbReference type="NCBI Taxonomy" id="2930093"/>
    <lineage>
        <taxon>Bacteria</taxon>
        <taxon>Pseudomonadati</taxon>
        <taxon>Pseudomonadota</taxon>
        <taxon>Alphaproteobacteria</taxon>
        <taxon>Sphingomonadales</taxon>
        <taxon>Sphingomonadaceae</taxon>
        <taxon>Novosphingobium</taxon>
    </lineage>
</organism>
<feature type="domain" description="Aldehyde oxidase/xanthine dehydrogenase a/b hammerhead" evidence="4">
    <location>
        <begin position="28"/>
        <end position="140"/>
    </location>
</feature>
<name>A0ABT0B1S5_9SPHN</name>
<dbReference type="EMBL" id="JALHLE010000013">
    <property type="protein sequence ID" value="MCJ2178985.1"/>
    <property type="molecule type" value="Genomic_DNA"/>
</dbReference>
<dbReference type="Gene3D" id="3.30.365.10">
    <property type="entry name" value="Aldehyde oxidase/xanthine dehydrogenase, molybdopterin binding domain"/>
    <property type="match status" value="4"/>
</dbReference>
<dbReference type="Pfam" id="PF02738">
    <property type="entry name" value="MoCoBD_1"/>
    <property type="match status" value="1"/>
</dbReference>
<dbReference type="InterPro" id="IPR016208">
    <property type="entry name" value="Ald_Oxase/xanthine_DH-like"/>
</dbReference>
<evidence type="ECO:0000256" key="3">
    <source>
        <dbReference type="SAM" id="MobiDB-lite"/>
    </source>
</evidence>
<dbReference type="SUPFAM" id="SSF54665">
    <property type="entry name" value="CO dehydrogenase molybdoprotein N-domain-like"/>
    <property type="match status" value="1"/>
</dbReference>
<keyword evidence="6" id="KW-1185">Reference proteome</keyword>
<evidence type="ECO:0000313" key="5">
    <source>
        <dbReference type="EMBL" id="MCJ2178985.1"/>
    </source>
</evidence>
<reference evidence="5" key="1">
    <citation type="submission" date="2022-03" db="EMBL/GenBank/DDBJ databases">
        <title>Identification of a novel bacterium isolated from mangrove sediments.</title>
        <authorList>
            <person name="Pan X."/>
        </authorList>
    </citation>
    <scope>NUCLEOTIDE SEQUENCE</scope>
    <source>
        <strain evidence="5">B2580</strain>
    </source>
</reference>
<dbReference type="InterPro" id="IPR008274">
    <property type="entry name" value="AldOxase/xan_DH_MoCoBD1"/>
</dbReference>
<dbReference type="SUPFAM" id="SSF56003">
    <property type="entry name" value="Molybdenum cofactor-binding domain"/>
    <property type="match status" value="1"/>
</dbReference>
<dbReference type="InterPro" id="IPR046867">
    <property type="entry name" value="AldOxase/xan_DH_MoCoBD2"/>
</dbReference>
<feature type="compositionally biased region" description="Basic and acidic residues" evidence="3">
    <location>
        <begin position="14"/>
        <end position="23"/>
    </location>
</feature>
<keyword evidence="1" id="KW-0500">Molybdenum</keyword>
<dbReference type="InterPro" id="IPR037165">
    <property type="entry name" value="AldOxase/xan_DH_Mopterin-bd_sf"/>
</dbReference>
<evidence type="ECO:0000256" key="2">
    <source>
        <dbReference type="ARBA" id="ARBA00023002"/>
    </source>
</evidence>
<proteinExistence type="predicted"/>
<sequence>MNFHASSVGATRYVGERTPRKEDSRLLTGRGQFTDDIQLPGMMHIAYVRSPVARGRIVSINLEVAREMPGVQAIYTQADLAAIPVQMMSFFFTPIESPVSLLADGRVACVGDPVCMVIAETRAMAEDAAALVEMEIEEETPLVTIADAKTGPLVHPDKDDNIAAEMGDEDMLEEAIQPLLDKAPHVVTHTIRHQRIAQSPMECRACVASPDGSGEMTVWMGCQSPHLAARYLALVLGLPQESIRVIAKDVGGGFGLKNIPWREEVAVVVAARLFGRPLKWIEDRYEALTASSHAREQEVTLTIGLDDEGKLLAAWSDYACNNGAWPMGEDANIAVHMFMWPAHKLPAYGFVTRGWYTNTMGLGGYRGPWAMESLIRETTLDKAARKLGIDPIELRRKNLIYLPDQPVTSGMGIEVTDITPGECLEKLVANVDVAAFRKEQAEARKEGRYLGMGITTYIEPTGSAGSMQPMTGETVHVRIEPTGKVVAMLSTHSQGHGTATTMAQVIADRLGVAYEDISVFEGDSAIGAFSPGAAGSRQGVIAGGATWKATELLADKVRAVAAHLSNASVDAVTIDGGMVHVEGAPEMSRSLKELAEIAYGEPGRLPEGMATGLEAQFRYQPPPMTMTSAAHCCVVEVDAETGFVKILRWISSEDCGTVINPGVVEGQIAGGLAQAIGQVLLEEMPYDARGNPLAATFKDYLMPTIFDVPDFEYLHANTPSQTIGGMRGVGEGGAIIGPPTLVNAIADALSPFGELGGKKGEVTLPLTPSRILDVIEQRDVSGHSAHAAPVPAAAPVSAPAVPEAPVAETAAPVPAPAASASIDGDWDMTLKAPMGGQTFVAHFETQGTSLSGYLSAPEGQQDFSGGTIEGGRIKFEVKVDKPMKITLKYDIQLEGDTITGKCKMGMFGTAKVTAVRA</sequence>